<dbReference type="PANTHER" id="PTHR38104">
    <property type="match status" value="1"/>
</dbReference>
<dbReference type="GO" id="GO:0016989">
    <property type="term" value="F:sigma factor antagonist activity"/>
    <property type="evidence" value="ECO:0007669"/>
    <property type="project" value="InterPro"/>
</dbReference>
<dbReference type="EMBL" id="UOFN01000110">
    <property type="protein sequence ID" value="VAW79373.1"/>
    <property type="molecule type" value="Genomic_DNA"/>
</dbReference>
<dbReference type="Pfam" id="PF03872">
    <property type="entry name" value="RseA_N"/>
    <property type="match status" value="1"/>
</dbReference>
<evidence type="ECO:0000313" key="2">
    <source>
        <dbReference type="EMBL" id="VAW79373.1"/>
    </source>
</evidence>
<dbReference type="SUPFAM" id="SSF89069">
    <property type="entry name" value="N-terminal, cytoplasmic domain of anti-sigmaE factor RseA"/>
    <property type="match status" value="1"/>
</dbReference>
<dbReference type="CDD" id="cd16328">
    <property type="entry name" value="RseA_N"/>
    <property type="match status" value="1"/>
</dbReference>
<organism evidence="2">
    <name type="scientific">hydrothermal vent metagenome</name>
    <dbReference type="NCBI Taxonomy" id="652676"/>
    <lineage>
        <taxon>unclassified sequences</taxon>
        <taxon>metagenomes</taxon>
        <taxon>ecological metagenomes</taxon>
    </lineage>
</organism>
<dbReference type="Gene3D" id="1.10.10.880">
    <property type="entry name" value="Anti sigma-E protein RseA, N-terminal domain"/>
    <property type="match status" value="1"/>
</dbReference>
<gene>
    <name evidence="2" type="ORF">MNBD_GAMMA15-1250</name>
</gene>
<feature type="domain" description="Anti sigma-E protein RseA N-terminal" evidence="1">
    <location>
        <begin position="6"/>
        <end position="74"/>
    </location>
</feature>
<evidence type="ECO:0000259" key="1">
    <source>
        <dbReference type="Pfam" id="PF03872"/>
    </source>
</evidence>
<protein>
    <recommendedName>
        <fullName evidence="1">Anti sigma-E protein RseA N-terminal domain-containing protein</fullName>
    </recommendedName>
</protein>
<dbReference type="AlphaFoldDB" id="A0A3B0YTH3"/>
<dbReference type="InterPro" id="IPR036147">
    <property type="entry name" value="Anti-sigma_E_RseA_N_sf"/>
</dbReference>
<name>A0A3B0YTH3_9ZZZZ</name>
<reference evidence="2" key="1">
    <citation type="submission" date="2018-06" db="EMBL/GenBank/DDBJ databases">
        <authorList>
            <person name="Zhirakovskaya E."/>
        </authorList>
    </citation>
    <scope>NUCLEOTIDE SEQUENCE</scope>
</reference>
<proteinExistence type="predicted"/>
<dbReference type="InterPro" id="IPR052383">
    <property type="entry name" value="Anti-sigma-E_RseA-like"/>
</dbReference>
<dbReference type="InterPro" id="IPR005572">
    <property type="entry name" value="Anti-sigma_E_RseA_N"/>
</dbReference>
<sequence length="180" mass="19634">MNDEIREQLSALADDELGELEHPLLLGRMQRDAVLRECLGRYRLIGEVMRGAGASAGLGIAQRVQKALADDAPVMVKQFRSEHWWKPLAGFAVAASVALVAVLAVTTTQTNESVAPIVAATDVAPEVTLVSDSREARWDRIEPQVEKRLSGYLVNHSEYAASRGIQGVMPYARVVSDTRP</sequence>
<accession>A0A3B0YTH3</accession>
<dbReference type="PANTHER" id="PTHR38104:SF1">
    <property type="entry name" value="ANTI-SIGMA-E FACTOR RSEA"/>
    <property type="match status" value="1"/>
</dbReference>